<keyword evidence="6" id="KW-1185">Reference proteome</keyword>
<dbReference type="GO" id="GO:0004414">
    <property type="term" value="F:homoserine O-acetyltransferase activity"/>
    <property type="evidence" value="ECO:0007669"/>
    <property type="project" value="TreeGrafter"/>
</dbReference>
<reference evidence="5" key="1">
    <citation type="submission" date="2015-08" db="EMBL/GenBank/DDBJ databases">
        <title>Complete DNA Sequence of Pseudomonas syringae pv. actinidiae, the Causal Agent of Kiwifruit Canker Disease.</title>
        <authorList>
            <person name="Rikkerink E.H.A."/>
            <person name="Fineran P.C."/>
        </authorList>
    </citation>
    <scope>NUCLEOTIDE SEQUENCE</scope>
    <source>
        <strain evidence="5">SkMP5</strain>
    </source>
</reference>
<dbReference type="PANTHER" id="PTHR32268:SF11">
    <property type="entry name" value="HOMOSERINE O-ACETYLTRANSFERASE"/>
    <property type="match status" value="1"/>
</dbReference>
<protein>
    <submittedName>
        <fullName evidence="5">Homoserine acetyltransferase</fullName>
    </submittedName>
</protein>
<evidence type="ECO:0000259" key="4">
    <source>
        <dbReference type="Pfam" id="PF00561"/>
    </source>
</evidence>
<feature type="active site" evidence="2">
    <location>
        <position position="286"/>
    </location>
</feature>
<dbReference type="EMBL" id="DF970243">
    <property type="protein sequence ID" value="GAP67105.1"/>
    <property type="molecule type" value="Genomic_DNA"/>
</dbReference>
<dbReference type="SUPFAM" id="SSF53474">
    <property type="entry name" value="alpha/beta-Hydrolases"/>
    <property type="match status" value="1"/>
</dbReference>
<dbReference type="InterPro" id="IPR029058">
    <property type="entry name" value="AB_hydrolase_fold"/>
</dbReference>
<feature type="region of interest" description="Disordered" evidence="3">
    <location>
        <begin position="1"/>
        <end position="26"/>
    </location>
</feature>
<gene>
    <name evidence="5" type="ORF">MBSD_n2421</name>
</gene>
<dbReference type="Gene3D" id="3.40.50.1820">
    <property type="entry name" value="alpha/beta hydrolase"/>
    <property type="match status" value="1"/>
</dbReference>
<dbReference type="OrthoDB" id="9800754at2"/>
<dbReference type="STRING" id="1475481.GCA_000953855_02471"/>
<feature type="compositionally biased region" description="Basic and acidic residues" evidence="3">
    <location>
        <begin position="17"/>
        <end position="26"/>
    </location>
</feature>
<feature type="active site" description="Nucleophile" evidence="2">
    <location>
        <position position="144"/>
    </location>
</feature>
<keyword evidence="1 5" id="KW-0808">Transferase</keyword>
<evidence type="ECO:0000313" key="5">
    <source>
        <dbReference type="EMBL" id="GAP67105.1"/>
    </source>
</evidence>
<dbReference type="Pfam" id="PF00561">
    <property type="entry name" value="Abhydrolase_1"/>
    <property type="match status" value="1"/>
</dbReference>
<dbReference type="PANTHER" id="PTHR32268">
    <property type="entry name" value="HOMOSERINE O-ACETYLTRANSFERASE"/>
    <property type="match status" value="1"/>
</dbReference>
<feature type="active site" evidence="2">
    <location>
        <position position="316"/>
    </location>
</feature>
<proteinExistence type="predicted"/>
<dbReference type="InterPro" id="IPR008220">
    <property type="entry name" value="HAT_MetX-like"/>
</dbReference>
<evidence type="ECO:0000256" key="1">
    <source>
        <dbReference type="ARBA" id="ARBA00022679"/>
    </source>
</evidence>
<dbReference type="InterPro" id="IPR000073">
    <property type="entry name" value="AB_hydrolase_1"/>
</dbReference>
<evidence type="ECO:0000256" key="3">
    <source>
        <dbReference type="SAM" id="MobiDB-lite"/>
    </source>
</evidence>
<dbReference type="GO" id="GO:0009092">
    <property type="term" value="P:homoserine metabolic process"/>
    <property type="evidence" value="ECO:0007669"/>
    <property type="project" value="TreeGrafter"/>
</dbReference>
<name>A0A0K8QQB5_9GAMM</name>
<dbReference type="NCBIfam" id="NF006449">
    <property type="entry name" value="PRK08775.1"/>
    <property type="match status" value="1"/>
</dbReference>
<dbReference type="RefSeq" id="WP_062537663.1">
    <property type="nucleotide sequence ID" value="NZ_DF970243.1"/>
</dbReference>
<sequence>MTLLSPDLVVEPASPPARDDAPAPSFGERRLWLQPRHGDGPRAVRVRYALHGPDGAPVVIAQGGISADRRVCAGEDGAHGWWSALAGPGAAIDTTRVRVLAIDWLDRADLGAARAVGSEDQADALAALLIALGLGRAHAFVGASYGAMVGLAFAARHPQRLGRLVAIAGAHRAHPLAVAVRALQREIVRFGARHGDAAGGLDLARRLAMTTYRGEREFALRFGAEPEFRDGRYRFAAEGWLEAAGARFAARFDAERILALSESIDLHAVDPAAVRVPATLIAFSTDRVVPLGDLCELQRRLGAPAVLHVLDSPYGHDAFLKDAAQLAPLLREAIAIEGACHD</sequence>
<dbReference type="PIRSF" id="PIRSF000443">
    <property type="entry name" value="Homoser_Ac_trans"/>
    <property type="match status" value="1"/>
</dbReference>
<organism evidence="5">
    <name type="scientific">Mizugakiibacter sediminis</name>
    <dbReference type="NCBI Taxonomy" id="1475481"/>
    <lineage>
        <taxon>Bacteria</taxon>
        <taxon>Pseudomonadati</taxon>
        <taxon>Pseudomonadota</taxon>
        <taxon>Gammaproteobacteria</taxon>
        <taxon>Lysobacterales</taxon>
        <taxon>Rhodanobacteraceae</taxon>
        <taxon>Mizugakiibacter</taxon>
    </lineage>
</organism>
<feature type="domain" description="AB hydrolase-1" evidence="4">
    <location>
        <begin position="77"/>
        <end position="322"/>
    </location>
</feature>
<evidence type="ECO:0000256" key="2">
    <source>
        <dbReference type="PIRSR" id="PIRSR000443-1"/>
    </source>
</evidence>
<dbReference type="AlphaFoldDB" id="A0A0K8QQB5"/>
<evidence type="ECO:0000313" key="6">
    <source>
        <dbReference type="Proteomes" id="UP000253740"/>
    </source>
</evidence>
<dbReference type="Proteomes" id="UP000253740">
    <property type="component" value="Unassembled WGS sequence"/>
</dbReference>
<dbReference type="GO" id="GO:0009086">
    <property type="term" value="P:methionine biosynthetic process"/>
    <property type="evidence" value="ECO:0007669"/>
    <property type="project" value="TreeGrafter"/>
</dbReference>
<accession>A0A0K8QQB5</accession>